<name>A0A6H5I2L4_9HYME</name>
<dbReference type="AlphaFoldDB" id="A0A6H5I2L4"/>
<protein>
    <submittedName>
        <fullName evidence="1">Uncharacterized protein</fullName>
    </submittedName>
</protein>
<evidence type="ECO:0000313" key="2">
    <source>
        <dbReference type="Proteomes" id="UP000479190"/>
    </source>
</evidence>
<accession>A0A6H5I2L4</accession>
<sequence length="82" mass="9438">MFVRYPLRYPQSQAAAHTHFPCDCICRLPRVGLALTRNARWTYSLTLIHSQLRISIHLLPSFSAYRFVRGSIAISHANYHPA</sequence>
<organism evidence="1 2">
    <name type="scientific">Trichogramma brassicae</name>
    <dbReference type="NCBI Taxonomy" id="86971"/>
    <lineage>
        <taxon>Eukaryota</taxon>
        <taxon>Metazoa</taxon>
        <taxon>Ecdysozoa</taxon>
        <taxon>Arthropoda</taxon>
        <taxon>Hexapoda</taxon>
        <taxon>Insecta</taxon>
        <taxon>Pterygota</taxon>
        <taxon>Neoptera</taxon>
        <taxon>Endopterygota</taxon>
        <taxon>Hymenoptera</taxon>
        <taxon>Apocrita</taxon>
        <taxon>Proctotrupomorpha</taxon>
        <taxon>Chalcidoidea</taxon>
        <taxon>Trichogrammatidae</taxon>
        <taxon>Trichogramma</taxon>
    </lineage>
</organism>
<evidence type="ECO:0000313" key="1">
    <source>
        <dbReference type="EMBL" id="CAB0030760.1"/>
    </source>
</evidence>
<dbReference type="EMBL" id="CADCXV010000540">
    <property type="protein sequence ID" value="CAB0030760.1"/>
    <property type="molecule type" value="Genomic_DNA"/>
</dbReference>
<keyword evidence="2" id="KW-1185">Reference proteome</keyword>
<proteinExistence type="predicted"/>
<reference evidence="1 2" key="1">
    <citation type="submission" date="2020-02" db="EMBL/GenBank/DDBJ databases">
        <authorList>
            <person name="Ferguson B K."/>
        </authorList>
    </citation>
    <scope>NUCLEOTIDE SEQUENCE [LARGE SCALE GENOMIC DNA]</scope>
</reference>
<feature type="non-terminal residue" evidence="1">
    <location>
        <position position="82"/>
    </location>
</feature>
<dbReference type="Proteomes" id="UP000479190">
    <property type="component" value="Unassembled WGS sequence"/>
</dbReference>
<gene>
    <name evidence="1" type="ORF">TBRA_LOCUS2750</name>
</gene>